<name>A0A857JIC8_9ALTE</name>
<evidence type="ECO:0000313" key="2">
    <source>
        <dbReference type="Proteomes" id="UP000464524"/>
    </source>
</evidence>
<sequence length="130" mass="14130">MPITTEFVKRALGCLLFSLVFSHSLHGESLGVKTATASGSACPSTFYNVQLTSDASVCHVFADELPASLTYHSKQASNELAYFFRQQIDGPVNQSVSQNRVLMRHANDQTIIVISRDGTGSQVDILVNSH</sequence>
<protein>
    <submittedName>
        <fullName evidence="1">Uncharacterized protein</fullName>
    </submittedName>
</protein>
<proteinExistence type="predicted"/>
<dbReference type="EMBL" id="CP047656">
    <property type="protein sequence ID" value="QHJ11799.1"/>
    <property type="molecule type" value="Genomic_DNA"/>
</dbReference>
<keyword evidence="2" id="KW-1185">Reference proteome</keyword>
<reference evidence="1 2" key="1">
    <citation type="submission" date="2019-12" db="EMBL/GenBank/DDBJ databases">
        <title>Genome sequencing and assembly of endphytes of Porphyra tenera.</title>
        <authorList>
            <person name="Park J.M."/>
            <person name="Shin R."/>
            <person name="Jo S.H."/>
        </authorList>
    </citation>
    <scope>NUCLEOTIDE SEQUENCE [LARGE SCALE GENOMIC DNA]</scope>
    <source>
        <strain evidence="1 2">GPM4</strain>
    </source>
</reference>
<organism evidence="1 2">
    <name type="scientific">Paraglaciecola mesophila</name>
    <dbReference type="NCBI Taxonomy" id="197222"/>
    <lineage>
        <taxon>Bacteria</taxon>
        <taxon>Pseudomonadati</taxon>
        <taxon>Pseudomonadota</taxon>
        <taxon>Gammaproteobacteria</taxon>
        <taxon>Alteromonadales</taxon>
        <taxon>Alteromonadaceae</taxon>
        <taxon>Paraglaciecola</taxon>
    </lineage>
</organism>
<dbReference type="RefSeq" id="WP_160179586.1">
    <property type="nucleotide sequence ID" value="NZ_CP047656.1"/>
</dbReference>
<dbReference type="KEGG" id="pmes:FX988_02035"/>
<gene>
    <name evidence="1" type="ORF">FX988_02035</name>
</gene>
<dbReference type="Proteomes" id="UP000464524">
    <property type="component" value="Chromosome"/>
</dbReference>
<accession>A0A857JIC8</accession>
<dbReference type="OrthoDB" id="6387844at2"/>
<evidence type="ECO:0000313" key="1">
    <source>
        <dbReference type="EMBL" id="QHJ11799.1"/>
    </source>
</evidence>
<dbReference type="AlphaFoldDB" id="A0A857JIC8"/>